<protein>
    <submittedName>
        <fullName evidence="3">Glycosyltransferase family 2 protein</fullName>
        <ecNumber evidence="3">2.4.-.-</ecNumber>
    </submittedName>
</protein>
<reference evidence="3 4" key="1">
    <citation type="submission" date="2024-04" db="EMBL/GenBank/DDBJ databases">
        <title>Arthrobacter sp. from Plains bison fecal sample.</title>
        <authorList>
            <person name="Ruzzini A."/>
        </authorList>
    </citation>
    <scope>NUCLEOTIDE SEQUENCE [LARGE SCALE GENOMIC DNA]</scope>
    <source>
        <strain evidence="3 4">EINP1</strain>
    </source>
</reference>
<dbReference type="GO" id="GO:0016757">
    <property type="term" value="F:glycosyltransferase activity"/>
    <property type="evidence" value="ECO:0007669"/>
    <property type="project" value="UniProtKB-KW"/>
</dbReference>
<keyword evidence="4" id="KW-1185">Reference proteome</keyword>
<feature type="transmembrane region" description="Helical" evidence="2">
    <location>
        <begin position="755"/>
        <end position="775"/>
    </location>
</feature>
<organism evidence="3 4">
    <name type="scientific">Arthrobacter citreus</name>
    <dbReference type="NCBI Taxonomy" id="1670"/>
    <lineage>
        <taxon>Bacteria</taxon>
        <taxon>Bacillati</taxon>
        <taxon>Actinomycetota</taxon>
        <taxon>Actinomycetes</taxon>
        <taxon>Micrococcales</taxon>
        <taxon>Micrococcaceae</taxon>
        <taxon>Arthrobacter</taxon>
    </lineage>
</organism>
<keyword evidence="2" id="KW-0472">Membrane</keyword>
<dbReference type="SUPFAM" id="SSF53448">
    <property type="entry name" value="Nucleotide-diphospho-sugar transferases"/>
    <property type="match status" value="1"/>
</dbReference>
<dbReference type="InterPro" id="IPR029044">
    <property type="entry name" value="Nucleotide-diphossugar_trans"/>
</dbReference>
<gene>
    <name evidence="3" type="ORF">AAE021_10825</name>
</gene>
<evidence type="ECO:0000256" key="2">
    <source>
        <dbReference type="SAM" id="Phobius"/>
    </source>
</evidence>
<dbReference type="EMBL" id="CP151657">
    <property type="protein sequence ID" value="WZP17793.1"/>
    <property type="molecule type" value="Genomic_DNA"/>
</dbReference>
<evidence type="ECO:0000313" key="4">
    <source>
        <dbReference type="Proteomes" id="UP001448858"/>
    </source>
</evidence>
<feature type="transmembrane region" description="Helical" evidence="2">
    <location>
        <begin position="722"/>
        <end position="743"/>
    </location>
</feature>
<feature type="transmembrane region" description="Helical" evidence="2">
    <location>
        <begin position="257"/>
        <end position="276"/>
    </location>
</feature>
<dbReference type="EC" id="2.4.-.-" evidence="3"/>
<keyword evidence="2" id="KW-1133">Transmembrane helix</keyword>
<feature type="transmembrane region" description="Helical" evidence="2">
    <location>
        <begin position="532"/>
        <end position="555"/>
    </location>
</feature>
<feature type="region of interest" description="Disordered" evidence="1">
    <location>
        <begin position="1127"/>
        <end position="1203"/>
    </location>
</feature>
<proteinExistence type="predicted"/>
<name>A0ABZ3A274_9MICC</name>
<dbReference type="Pfam" id="PF13641">
    <property type="entry name" value="Glyco_tranf_2_3"/>
    <property type="match status" value="1"/>
</dbReference>
<sequence length="1203" mass="123461">MPSHVRVCAVVVAHNGAQYLPETLTSLAGQTRPADLCVGVDAGSTDNSAALLRQTLPPGSPVVSAPPKTGFGAAVRAGLAGLAESEPSDETVDWLWLLHDDSAPAPQALQELLLAVERAPSVTIAGTKQVDWENPRLLVDVGVSISRWAERVTLIDADELDQGQYDARSDIFAVNSAGMLVRRDVWEALGGFDPALPGTGDDVDLCWRNRLAGHRVVVVPAAKVRHAGSRPNTAASARASRRAEIFLRLKHAPLWQVPFLMAGAVLGGFGRFFLGMLAKDPAYALASLTASIGGVLRPVDLYRSRRAAAATRVRPRSAVHALRTGHREVREHRRSLFEAEPLDASASGYGLTPAGTTRLPGSGADAGSLEPSGDSNDDFASLATPSRAWVGVGAVAALLLLLAASLIALHRFIGAPALAGGALLPLSGRLGEIWANASSWWIELGSGYPGHGDPFDYVLWLLGTAGLGNTNTAVVALMLTAMPLAGLSAWFASGALTRHRGLRFWAAMFWGAAPALQVALGEGRLGALTAHILLPLFFLAALRAVGAGAPAAAAARSGERQPSPAGIVLFPGTGGVPSWAAAAAAGLLLAVLTASAPTLFVLAAAAVLLLSLRLRRRARTLWWSLLPSAVLLLPMALSTLGRPRAMAADPGVPLAFDPAALWQQILGFPAAFDLASPLPMAEFLPAGPWPLVLALLVGAPVVALSAAALFGGPRAALARLAWVLSILALVLSWLSTFVATGATADALVTPFPGPLVSAAVFLQLSAALLTGDALLARRGTTRRSAVSGTTETAPSGRGISGRTVRPAAVLLGVLLALGPAASLALWSIPLAAGSATADGAGGVIGSRFLVEPAAELTLPATAADKGGSDERTRTLLLRTDANDDVTAALMRNGGTTMDSMSAIYAARAITGPVNGEELAGDDDAASDLRRAVAVITAGTGVDPRGELARLGVAYIVLQQSDTSAELLAGKMDSVPGLTPVGQTGSGWLWRVAGQAEAQGTEGLQEHSGRARIVAADGTTETVVPSGRTNVETTIPDGGEGRLLVLAERSDPGWRASLNGAPLTATADGWAQAFELPAAGGELEISYDTLWEPWVGALQVLVIALTVLLAVPTRSRAGAVRLPGRQGPLREEAAGIPATAPAVEDTSTRTAEPARSGAPVAARQAAGSGSPAGTGTNADSNAAADRHNDRVNASGESGATEGMR</sequence>
<dbReference type="Gene3D" id="3.90.550.10">
    <property type="entry name" value="Spore Coat Polysaccharide Biosynthesis Protein SpsA, Chain A"/>
    <property type="match status" value="1"/>
</dbReference>
<dbReference type="Proteomes" id="UP001448858">
    <property type="component" value="Chromosome"/>
</dbReference>
<accession>A0ABZ3A274</accession>
<dbReference type="PANTHER" id="PTHR43685:SF3">
    <property type="entry name" value="SLR2126 PROTEIN"/>
    <property type="match status" value="1"/>
</dbReference>
<feature type="transmembrane region" description="Helical" evidence="2">
    <location>
        <begin position="807"/>
        <end position="828"/>
    </location>
</feature>
<feature type="transmembrane region" description="Helical" evidence="2">
    <location>
        <begin position="504"/>
        <end position="520"/>
    </location>
</feature>
<dbReference type="InterPro" id="IPR050834">
    <property type="entry name" value="Glycosyltransf_2"/>
</dbReference>
<feature type="transmembrane region" description="Helical" evidence="2">
    <location>
        <begin position="689"/>
        <end position="710"/>
    </location>
</feature>
<evidence type="ECO:0000313" key="3">
    <source>
        <dbReference type="EMBL" id="WZP17793.1"/>
    </source>
</evidence>
<dbReference type="PANTHER" id="PTHR43685">
    <property type="entry name" value="GLYCOSYLTRANSFERASE"/>
    <property type="match status" value="1"/>
</dbReference>
<evidence type="ECO:0000256" key="1">
    <source>
        <dbReference type="SAM" id="MobiDB-lite"/>
    </source>
</evidence>
<feature type="transmembrane region" description="Helical" evidence="2">
    <location>
        <begin position="596"/>
        <end position="614"/>
    </location>
</feature>
<feature type="transmembrane region" description="Helical" evidence="2">
    <location>
        <begin position="473"/>
        <end position="492"/>
    </location>
</feature>
<keyword evidence="3" id="KW-0808">Transferase</keyword>
<feature type="transmembrane region" description="Helical" evidence="2">
    <location>
        <begin position="621"/>
        <end position="640"/>
    </location>
</feature>
<keyword evidence="3" id="KW-0328">Glycosyltransferase</keyword>
<feature type="transmembrane region" description="Helical" evidence="2">
    <location>
        <begin position="388"/>
        <end position="409"/>
    </location>
</feature>
<feature type="compositionally biased region" description="Low complexity" evidence="1">
    <location>
        <begin position="1164"/>
        <end position="1177"/>
    </location>
</feature>
<feature type="transmembrane region" description="Helical" evidence="2">
    <location>
        <begin position="567"/>
        <end position="590"/>
    </location>
</feature>
<keyword evidence="2" id="KW-0812">Transmembrane</keyword>